<dbReference type="SMART" id="SM00347">
    <property type="entry name" value="HTH_MARR"/>
    <property type="match status" value="1"/>
</dbReference>
<name>A0A3S2Y1J4_9SPHI</name>
<keyword evidence="6" id="KW-1185">Reference proteome</keyword>
<comment type="caution">
    <text evidence="5">The sequence shown here is derived from an EMBL/GenBank/DDBJ whole genome shotgun (WGS) entry which is preliminary data.</text>
</comment>
<evidence type="ECO:0000313" key="6">
    <source>
        <dbReference type="Proteomes" id="UP000282759"/>
    </source>
</evidence>
<dbReference type="GO" id="GO:0003700">
    <property type="term" value="F:DNA-binding transcription factor activity"/>
    <property type="evidence" value="ECO:0007669"/>
    <property type="project" value="InterPro"/>
</dbReference>
<dbReference type="PANTHER" id="PTHR42756:SF1">
    <property type="entry name" value="TRANSCRIPTIONAL REPRESSOR OF EMRAB OPERON"/>
    <property type="match status" value="1"/>
</dbReference>
<keyword evidence="1" id="KW-0805">Transcription regulation</keyword>
<organism evidence="5 6">
    <name type="scientific">Mucilaginibacter limnophilus</name>
    <dbReference type="NCBI Taxonomy" id="1932778"/>
    <lineage>
        <taxon>Bacteria</taxon>
        <taxon>Pseudomonadati</taxon>
        <taxon>Bacteroidota</taxon>
        <taxon>Sphingobacteriia</taxon>
        <taxon>Sphingobacteriales</taxon>
        <taxon>Sphingobacteriaceae</taxon>
        <taxon>Mucilaginibacter</taxon>
    </lineage>
</organism>
<dbReference type="RefSeq" id="WP_127706980.1">
    <property type="nucleotide sequence ID" value="NZ_SACK01000008.1"/>
</dbReference>
<protein>
    <recommendedName>
        <fullName evidence="4">HTH marR-type domain-containing protein</fullName>
    </recommendedName>
</protein>
<dbReference type="InterPro" id="IPR036390">
    <property type="entry name" value="WH_DNA-bd_sf"/>
</dbReference>
<keyword evidence="3" id="KW-0804">Transcription</keyword>
<evidence type="ECO:0000256" key="1">
    <source>
        <dbReference type="ARBA" id="ARBA00023015"/>
    </source>
</evidence>
<gene>
    <name evidence="5" type="ORF">EOD41_16600</name>
</gene>
<feature type="domain" description="HTH marR-type" evidence="4">
    <location>
        <begin position="24"/>
        <end position="124"/>
    </location>
</feature>
<accession>A0A3S2Y1J4</accession>
<dbReference type="AlphaFoldDB" id="A0A3S2Y1J4"/>
<dbReference type="SUPFAM" id="SSF46785">
    <property type="entry name" value="Winged helix' DNA-binding domain"/>
    <property type="match status" value="1"/>
</dbReference>
<dbReference type="Proteomes" id="UP000282759">
    <property type="component" value="Unassembled WGS sequence"/>
</dbReference>
<evidence type="ECO:0000256" key="2">
    <source>
        <dbReference type="ARBA" id="ARBA00023125"/>
    </source>
</evidence>
<evidence type="ECO:0000259" key="4">
    <source>
        <dbReference type="SMART" id="SM00347"/>
    </source>
</evidence>
<evidence type="ECO:0000256" key="3">
    <source>
        <dbReference type="ARBA" id="ARBA00023163"/>
    </source>
</evidence>
<dbReference type="PANTHER" id="PTHR42756">
    <property type="entry name" value="TRANSCRIPTIONAL REGULATOR, MARR"/>
    <property type="match status" value="1"/>
</dbReference>
<reference evidence="5 6" key="1">
    <citation type="submission" date="2019-01" db="EMBL/GenBank/DDBJ databases">
        <authorList>
            <person name="Chen W.-M."/>
        </authorList>
    </citation>
    <scope>NUCLEOTIDE SEQUENCE [LARGE SCALE GENOMIC DNA]</scope>
    <source>
        <strain evidence="5 6">YBJ-36</strain>
    </source>
</reference>
<dbReference type="GO" id="GO:0003677">
    <property type="term" value="F:DNA binding"/>
    <property type="evidence" value="ECO:0007669"/>
    <property type="project" value="UniProtKB-KW"/>
</dbReference>
<dbReference type="InterPro" id="IPR036388">
    <property type="entry name" value="WH-like_DNA-bd_sf"/>
</dbReference>
<keyword evidence="2" id="KW-0238">DNA-binding</keyword>
<dbReference type="EMBL" id="SACK01000008">
    <property type="protein sequence ID" value="RVT98412.1"/>
    <property type="molecule type" value="Genomic_DNA"/>
</dbReference>
<dbReference type="OrthoDB" id="795750at2"/>
<dbReference type="InterPro" id="IPR000835">
    <property type="entry name" value="HTH_MarR-typ"/>
</dbReference>
<proteinExistence type="predicted"/>
<sequence length="144" mass="16286">MDIIKDISLQLTAANAALHRHFKSAFSQYDLAEHYLIMLTLFRMDGTTTPSELLKYVTASLPDLMSSLSDLKTAGYIELAQVYNDRDEQTIYLTGKAEVIERSLNAAVKEIAQAAFAGIDEDEQFNLWINLVRLNHNLSPSREY</sequence>
<dbReference type="Gene3D" id="1.10.10.10">
    <property type="entry name" value="Winged helix-like DNA-binding domain superfamily/Winged helix DNA-binding domain"/>
    <property type="match status" value="1"/>
</dbReference>
<evidence type="ECO:0000313" key="5">
    <source>
        <dbReference type="EMBL" id="RVT98412.1"/>
    </source>
</evidence>